<reference evidence="1" key="1">
    <citation type="submission" date="2015-04" db="EMBL/GenBank/DDBJ databases">
        <title>The genome sequence of the plant pathogenic Rhizarian Plasmodiophora brassicae reveals insights in its biotrophic life cycle and the origin of chitin synthesis.</title>
        <authorList>
            <person name="Schwelm A."/>
            <person name="Fogelqvist J."/>
            <person name="Knaust A."/>
            <person name="Julke S."/>
            <person name="Lilja T."/>
            <person name="Dhandapani V."/>
            <person name="Bonilla-Rosso G."/>
            <person name="Karlsson M."/>
            <person name="Shevchenko A."/>
            <person name="Choi S.R."/>
            <person name="Kim H.G."/>
            <person name="Park J.Y."/>
            <person name="Lim Y.P."/>
            <person name="Ludwig-Muller J."/>
            <person name="Dixelius C."/>
        </authorList>
    </citation>
    <scope>NUCLEOTIDE SEQUENCE</scope>
    <source>
        <tissue evidence="1">Potato root galls</tissue>
    </source>
</reference>
<dbReference type="EMBL" id="HACM01007765">
    <property type="protein sequence ID" value="CRZ08207.1"/>
    <property type="molecule type" value="Transcribed_RNA"/>
</dbReference>
<dbReference type="AlphaFoldDB" id="A0A0H5R2S8"/>
<protein>
    <submittedName>
        <fullName evidence="1">Uncharacterized protein</fullName>
    </submittedName>
</protein>
<sequence>MFPSIITGLYLICTSTTTAMFEKIRQLAIINYRYLLPRWHNDSRCRTSNRTACVCDFHDFASTGSLNFDDRNFGSGRVVLVQRDAWERMLPHLCTPNQGHSPFPDQ</sequence>
<accession>A0A0H5R2S8</accession>
<name>A0A0H5R2S8_9EUKA</name>
<organism evidence="1">
    <name type="scientific">Spongospora subterranea</name>
    <dbReference type="NCBI Taxonomy" id="70186"/>
    <lineage>
        <taxon>Eukaryota</taxon>
        <taxon>Sar</taxon>
        <taxon>Rhizaria</taxon>
        <taxon>Endomyxa</taxon>
        <taxon>Phytomyxea</taxon>
        <taxon>Plasmodiophorida</taxon>
        <taxon>Plasmodiophoridae</taxon>
        <taxon>Spongospora</taxon>
    </lineage>
</organism>
<proteinExistence type="predicted"/>
<evidence type="ECO:0000313" key="1">
    <source>
        <dbReference type="EMBL" id="CRZ08207.1"/>
    </source>
</evidence>